<dbReference type="VEuPathDB" id="VectorBase:ASIC018730"/>
<name>A0A084WKE7_ANOSI</name>
<evidence type="ECO:0000313" key="1">
    <source>
        <dbReference type="EMBL" id="KFB50691.1"/>
    </source>
</evidence>
<sequence>MENCFVENWFSEPLHHVNQITYQPNYGAFPLHTISTLLGKPPPRRGAKKDTLSFCADSSGPPVLSLMTEIAGDFHGSHPEVAKDSKRLLTVGYFIVRTDPIWPVMSPNAIRRTERRENASGKWIPEYGEP</sequence>
<dbReference type="EnsemblMetazoa" id="ASIC018730-RA">
    <property type="protein sequence ID" value="ASIC018730-PA"/>
    <property type="gene ID" value="ASIC018730"/>
</dbReference>
<reference evidence="1 3" key="1">
    <citation type="journal article" date="2014" name="BMC Genomics">
        <title>Genome sequence of Anopheles sinensis provides insight into genetics basis of mosquito competence for malaria parasites.</title>
        <authorList>
            <person name="Zhou D."/>
            <person name="Zhang D."/>
            <person name="Ding G."/>
            <person name="Shi L."/>
            <person name="Hou Q."/>
            <person name="Ye Y."/>
            <person name="Xu Y."/>
            <person name="Zhou H."/>
            <person name="Xiong C."/>
            <person name="Li S."/>
            <person name="Yu J."/>
            <person name="Hong S."/>
            <person name="Yu X."/>
            <person name="Zou P."/>
            <person name="Chen C."/>
            <person name="Chang X."/>
            <person name="Wang W."/>
            <person name="Lv Y."/>
            <person name="Sun Y."/>
            <person name="Ma L."/>
            <person name="Shen B."/>
            <person name="Zhu C."/>
        </authorList>
    </citation>
    <scope>NUCLEOTIDE SEQUENCE [LARGE SCALE GENOMIC DNA]</scope>
</reference>
<dbReference type="AlphaFoldDB" id="A0A084WKE7"/>
<dbReference type="EMBL" id="ATLV01024118">
    <property type="status" value="NOT_ANNOTATED_CDS"/>
    <property type="molecule type" value="Genomic_DNA"/>
</dbReference>
<evidence type="ECO:0000313" key="3">
    <source>
        <dbReference type="Proteomes" id="UP000030765"/>
    </source>
</evidence>
<dbReference type="EMBL" id="KE525349">
    <property type="protein sequence ID" value="KFB50691.1"/>
    <property type="molecule type" value="Genomic_DNA"/>
</dbReference>
<gene>
    <name evidence="1" type="ORF">ZHAS_00018730</name>
</gene>
<proteinExistence type="predicted"/>
<protein>
    <submittedName>
        <fullName evidence="1 2">Sodium:proton antiporter</fullName>
    </submittedName>
</protein>
<reference evidence="2" key="2">
    <citation type="submission" date="2020-05" db="UniProtKB">
        <authorList>
            <consortium name="EnsemblMetazoa"/>
        </authorList>
    </citation>
    <scope>IDENTIFICATION</scope>
</reference>
<dbReference type="Proteomes" id="UP000030765">
    <property type="component" value="Unassembled WGS sequence"/>
</dbReference>
<organism evidence="1">
    <name type="scientific">Anopheles sinensis</name>
    <name type="common">Mosquito</name>
    <dbReference type="NCBI Taxonomy" id="74873"/>
    <lineage>
        <taxon>Eukaryota</taxon>
        <taxon>Metazoa</taxon>
        <taxon>Ecdysozoa</taxon>
        <taxon>Arthropoda</taxon>
        <taxon>Hexapoda</taxon>
        <taxon>Insecta</taxon>
        <taxon>Pterygota</taxon>
        <taxon>Neoptera</taxon>
        <taxon>Endopterygota</taxon>
        <taxon>Diptera</taxon>
        <taxon>Nematocera</taxon>
        <taxon>Culicoidea</taxon>
        <taxon>Culicidae</taxon>
        <taxon>Anophelinae</taxon>
        <taxon>Anopheles</taxon>
    </lineage>
</organism>
<keyword evidence="3" id="KW-1185">Reference proteome</keyword>
<accession>A0A084WKE7</accession>
<evidence type="ECO:0000313" key="2">
    <source>
        <dbReference type="EnsemblMetazoa" id="ASIC018730-PA"/>
    </source>
</evidence>